<sequence length="171" mass="18693">MSLASTRVPTPSTPLNRRKPGATPTMRQVYTSLASTVIDPATQEELCRGACDEAGNPKVPFSVFVADRQTAYTRSSPARWDGNRCGAYGEKGIFISTRLRGNDCASFRQVHLKAHTRRDTCPLTGSFAAKWHRRINGYDSGPSEPGDSPPNGTTKLWLWPTPICSPMALNP</sequence>
<feature type="compositionally biased region" description="Polar residues" evidence="1">
    <location>
        <begin position="1"/>
        <end position="15"/>
    </location>
</feature>
<dbReference type="EMBL" id="JANQDX010000016">
    <property type="protein sequence ID" value="KAL0910383.1"/>
    <property type="molecule type" value="Genomic_DNA"/>
</dbReference>
<name>A0ABD0UCF0_DENTH</name>
<gene>
    <name evidence="2" type="ORF">M5K25_021360</name>
</gene>
<feature type="region of interest" description="Disordered" evidence="1">
    <location>
        <begin position="1"/>
        <end position="24"/>
    </location>
</feature>
<comment type="caution">
    <text evidence="2">The sequence shown here is derived from an EMBL/GenBank/DDBJ whole genome shotgun (WGS) entry which is preliminary data.</text>
</comment>
<protein>
    <submittedName>
        <fullName evidence="2">Uncharacterized protein</fullName>
    </submittedName>
</protein>
<proteinExistence type="predicted"/>
<dbReference type="Proteomes" id="UP001552299">
    <property type="component" value="Unassembled WGS sequence"/>
</dbReference>
<reference evidence="2 3" key="1">
    <citation type="journal article" date="2024" name="Plant Biotechnol. J.">
        <title>Dendrobium thyrsiflorum genome and its molecular insights into genes involved in important horticultural traits.</title>
        <authorList>
            <person name="Chen B."/>
            <person name="Wang J.Y."/>
            <person name="Zheng P.J."/>
            <person name="Li K.L."/>
            <person name="Liang Y.M."/>
            <person name="Chen X.F."/>
            <person name="Zhang C."/>
            <person name="Zhao X."/>
            <person name="He X."/>
            <person name="Zhang G.Q."/>
            <person name="Liu Z.J."/>
            <person name="Xu Q."/>
        </authorList>
    </citation>
    <scope>NUCLEOTIDE SEQUENCE [LARGE SCALE GENOMIC DNA]</scope>
    <source>
        <strain evidence="2">GZMU011</strain>
    </source>
</reference>
<evidence type="ECO:0000313" key="2">
    <source>
        <dbReference type="EMBL" id="KAL0910383.1"/>
    </source>
</evidence>
<dbReference type="AlphaFoldDB" id="A0ABD0UCF0"/>
<accession>A0ABD0UCF0</accession>
<evidence type="ECO:0000256" key="1">
    <source>
        <dbReference type="SAM" id="MobiDB-lite"/>
    </source>
</evidence>
<organism evidence="2 3">
    <name type="scientific">Dendrobium thyrsiflorum</name>
    <name type="common">Pinecone-like raceme dendrobium</name>
    <name type="synonym">Orchid</name>
    <dbReference type="NCBI Taxonomy" id="117978"/>
    <lineage>
        <taxon>Eukaryota</taxon>
        <taxon>Viridiplantae</taxon>
        <taxon>Streptophyta</taxon>
        <taxon>Embryophyta</taxon>
        <taxon>Tracheophyta</taxon>
        <taxon>Spermatophyta</taxon>
        <taxon>Magnoliopsida</taxon>
        <taxon>Liliopsida</taxon>
        <taxon>Asparagales</taxon>
        <taxon>Orchidaceae</taxon>
        <taxon>Epidendroideae</taxon>
        <taxon>Malaxideae</taxon>
        <taxon>Dendrobiinae</taxon>
        <taxon>Dendrobium</taxon>
    </lineage>
</organism>
<keyword evidence="3" id="KW-1185">Reference proteome</keyword>
<evidence type="ECO:0000313" key="3">
    <source>
        <dbReference type="Proteomes" id="UP001552299"/>
    </source>
</evidence>